<gene>
    <name evidence="1" type="ORF">BsIDN1_12150</name>
</gene>
<dbReference type="GO" id="GO:0046084">
    <property type="term" value="P:adenine biosynthetic process"/>
    <property type="evidence" value="ECO:0007669"/>
    <property type="project" value="TreeGrafter"/>
</dbReference>
<dbReference type="InterPro" id="IPR036921">
    <property type="entry name" value="PurM-like_N_sf"/>
</dbReference>
<dbReference type="PANTHER" id="PTHR10520:SF12">
    <property type="entry name" value="TRIFUNCTIONAL PURINE BIOSYNTHETIC PROTEIN ADENOSINE-3"/>
    <property type="match status" value="1"/>
</dbReference>
<dbReference type="PANTHER" id="PTHR10520">
    <property type="entry name" value="TRIFUNCTIONAL PURINE BIOSYNTHETIC PROTEIN ADENOSINE-3-RELATED"/>
    <property type="match status" value="1"/>
</dbReference>
<dbReference type="GO" id="GO:0004641">
    <property type="term" value="F:phosphoribosylformylglycinamidine cyclo-ligase activity"/>
    <property type="evidence" value="ECO:0007669"/>
    <property type="project" value="InterPro"/>
</dbReference>
<dbReference type="InterPro" id="IPR004733">
    <property type="entry name" value="PurM_cligase"/>
</dbReference>
<dbReference type="Proteomes" id="UP000464658">
    <property type="component" value="Chromosome"/>
</dbReference>
<reference evidence="1 2" key="1">
    <citation type="submission" date="2019-12" db="EMBL/GenBank/DDBJ databases">
        <title>Full genome sequence of a Bacillus safensis strain isolated from commercially available natto in Indonesia.</title>
        <authorList>
            <person name="Yoshida M."/>
            <person name="Uomi M."/>
            <person name="Waturangi D."/>
            <person name="Ekaputri J.J."/>
            <person name="Setiamarga D.H.E."/>
        </authorList>
    </citation>
    <scope>NUCLEOTIDE SEQUENCE [LARGE SCALE GENOMIC DNA]</scope>
    <source>
        <strain evidence="1 2">IDN1</strain>
    </source>
</reference>
<evidence type="ECO:0000313" key="2">
    <source>
        <dbReference type="Proteomes" id="UP000464658"/>
    </source>
</evidence>
<dbReference type="GO" id="GO:0004637">
    <property type="term" value="F:phosphoribosylamine-glycine ligase activity"/>
    <property type="evidence" value="ECO:0007669"/>
    <property type="project" value="TreeGrafter"/>
</dbReference>
<protein>
    <recommendedName>
        <fullName evidence="3">PurM-like N-terminal domain-containing protein</fullName>
    </recommendedName>
</protein>
<dbReference type="Gene3D" id="3.30.1330.10">
    <property type="entry name" value="PurM-like, N-terminal domain"/>
    <property type="match status" value="1"/>
</dbReference>
<dbReference type="GO" id="GO:0006189">
    <property type="term" value="P:'de novo' IMP biosynthetic process"/>
    <property type="evidence" value="ECO:0007669"/>
    <property type="project" value="InterPro"/>
</dbReference>
<dbReference type="AlphaFoldDB" id="A0A5S9M1X8"/>
<dbReference type="GO" id="GO:0005829">
    <property type="term" value="C:cytosol"/>
    <property type="evidence" value="ECO:0007669"/>
    <property type="project" value="TreeGrafter"/>
</dbReference>
<evidence type="ECO:0000313" key="1">
    <source>
        <dbReference type="EMBL" id="BBP87597.1"/>
    </source>
</evidence>
<evidence type="ECO:0008006" key="3">
    <source>
        <dbReference type="Google" id="ProtNLM"/>
    </source>
</evidence>
<proteinExistence type="predicted"/>
<organism evidence="1 2">
    <name type="scientific">Bacillus safensis</name>
    <dbReference type="NCBI Taxonomy" id="561879"/>
    <lineage>
        <taxon>Bacteria</taxon>
        <taxon>Bacillati</taxon>
        <taxon>Bacillota</taxon>
        <taxon>Bacilli</taxon>
        <taxon>Bacillales</taxon>
        <taxon>Bacillaceae</taxon>
        <taxon>Bacillus</taxon>
    </lineage>
</organism>
<accession>A0A5S9M1X8</accession>
<name>A0A5S9M1X8_BACIA</name>
<dbReference type="EMBL" id="AP021906">
    <property type="protein sequence ID" value="BBP87597.1"/>
    <property type="molecule type" value="Genomic_DNA"/>
</dbReference>
<sequence length="39" mass="4050">MGALGGFGGMFDLSELPYKKPVLVSGTDGVGTKLKLAFF</sequence>